<keyword evidence="1" id="KW-0472">Membrane</keyword>
<protein>
    <submittedName>
        <fullName evidence="2">Uncharacterized protein</fullName>
    </submittedName>
</protein>
<gene>
    <name evidence="2" type="ORF">Fcan01_17236</name>
</gene>
<name>A0A226DRX4_FOLCA</name>
<dbReference type="AlphaFoldDB" id="A0A226DRX4"/>
<proteinExistence type="predicted"/>
<keyword evidence="1" id="KW-0812">Transmembrane</keyword>
<dbReference type="Proteomes" id="UP000198287">
    <property type="component" value="Unassembled WGS sequence"/>
</dbReference>
<organism evidence="2 3">
    <name type="scientific">Folsomia candida</name>
    <name type="common">Springtail</name>
    <dbReference type="NCBI Taxonomy" id="158441"/>
    <lineage>
        <taxon>Eukaryota</taxon>
        <taxon>Metazoa</taxon>
        <taxon>Ecdysozoa</taxon>
        <taxon>Arthropoda</taxon>
        <taxon>Hexapoda</taxon>
        <taxon>Collembola</taxon>
        <taxon>Entomobryomorpha</taxon>
        <taxon>Isotomoidea</taxon>
        <taxon>Isotomidae</taxon>
        <taxon>Proisotominae</taxon>
        <taxon>Folsomia</taxon>
    </lineage>
</organism>
<evidence type="ECO:0000256" key="1">
    <source>
        <dbReference type="SAM" id="Phobius"/>
    </source>
</evidence>
<feature type="transmembrane region" description="Helical" evidence="1">
    <location>
        <begin position="69"/>
        <end position="88"/>
    </location>
</feature>
<evidence type="ECO:0000313" key="3">
    <source>
        <dbReference type="Proteomes" id="UP000198287"/>
    </source>
</evidence>
<dbReference type="EMBL" id="LNIX01000012">
    <property type="protein sequence ID" value="OXA47768.1"/>
    <property type="molecule type" value="Genomic_DNA"/>
</dbReference>
<evidence type="ECO:0000313" key="2">
    <source>
        <dbReference type="EMBL" id="OXA47768.1"/>
    </source>
</evidence>
<comment type="caution">
    <text evidence="2">The sequence shown here is derived from an EMBL/GenBank/DDBJ whole genome shotgun (WGS) entry which is preliminary data.</text>
</comment>
<feature type="transmembrane region" description="Helical" evidence="1">
    <location>
        <begin position="128"/>
        <end position="146"/>
    </location>
</feature>
<keyword evidence="1" id="KW-1133">Transmembrane helix</keyword>
<keyword evidence="3" id="KW-1185">Reference proteome</keyword>
<reference evidence="2 3" key="1">
    <citation type="submission" date="2015-12" db="EMBL/GenBank/DDBJ databases">
        <title>The genome of Folsomia candida.</title>
        <authorList>
            <person name="Faddeeva A."/>
            <person name="Derks M.F."/>
            <person name="Anvar Y."/>
            <person name="Smit S."/>
            <person name="Van Straalen N."/>
            <person name="Roelofs D."/>
        </authorList>
    </citation>
    <scope>NUCLEOTIDE SEQUENCE [LARGE SCALE GENOMIC DNA]</scope>
    <source>
        <strain evidence="2 3">VU population</strain>
        <tissue evidence="2">Whole body</tissue>
    </source>
</reference>
<sequence length="414" mass="46315">MVSNYHSDNPVHAIVLQASISVTLSFLIDEPRLIASFSVEFQYVKFSVVTQYPNALEGMNAFLLPLEDTVWVGVLVSCVVISIVAQLGKHCTGLLATIKAFGLDALNVTVILLGQVNSDSMKIFNKRAYGIPITLVWIFFGGNVIMDNLYNGSIFSYLSATKPPIVPRRLADLIDSNIPIITLSSFKHYNSALKALTAIYVDRWKTANLSTQLFIQLDSKLVFINVYVSYVKFMKTVLTLGVPTSTVDRSQTYAILDISSEFNVYTDLVKTHGSRLVIDALEDTPFVLVTVDVGYRNCLHGLFARKLDQLKASGIEFKWAKLERMISVAYVSRWIGYPDNLTGYHLENTGSISSLSKEDPVSIKMVESIFILCSILQVVSFISFAIEFRHKLIPVLKCIVLKIVDWYKCELFSI</sequence>
<accession>A0A226DRX4</accession>